<dbReference type="Gene3D" id="1.10.10.10">
    <property type="entry name" value="Winged helix-like DNA-binding domain superfamily/Winged helix DNA-binding domain"/>
    <property type="match status" value="1"/>
</dbReference>
<dbReference type="EMBL" id="CP090145">
    <property type="protein sequence ID" value="UOX34117.1"/>
    <property type="molecule type" value="Genomic_DNA"/>
</dbReference>
<evidence type="ECO:0000256" key="6">
    <source>
        <dbReference type="ARBA" id="ARBA00023163"/>
    </source>
</evidence>
<evidence type="ECO:0000256" key="5">
    <source>
        <dbReference type="ARBA" id="ARBA00023125"/>
    </source>
</evidence>
<dbReference type="PANTHER" id="PTHR33202">
    <property type="entry name" value="ZINC UPTAKE REGULATION PROTEIN"/>
    <property type="match status" value="1"/>
</dbReference>
<keyword evidence="2" id="KW-0678">Repressor</keyword>
<protein>
    <submittedName>
        <fullName evidence="7">Fur family transcriptional regulator</fullName>
    </submittedName>
</protein>
<keyword evidence="8" id="KW-1185">Reference proteome</keyword>
<dbReference type="Proteomes" id="UP000830454">
    <property type="component" value="Chromosome"/>
</dbReference>
<name>A0ABY4HPL7_9FLAO</name>
<evidence type="ECO:0000313" key="7">
    <source>
        <dbReference type="EMBL" id="UOX34117.1"/>
    </source>
</evidence>
<comment type="similarity">
    <text evidence="1">Belongs to the Fur family.</text>
</comment>
<dbReference type="SUPFAM" id="SSF46785">
    <property type="entry name" value="Winged helix' DNA-binding domain"/>
    <property type="match status" value="1"/>
</dbReference>
<proteinExistence type="inferred from homology"/>
<sequence length="134" mass="15549">MDEKKIKRERSSSTKQKIIDLLKKKNEALTHKNFQDYFNSQIDRVTIYRALDRLVDEGKLHKIISLEGVIQYAICKSCDHEHDKHAHNHIHFSCRKCEKTICLDDVSPNIILPKGFKAEENQLLISGICSNCNK</sequence>
<keyword evidence="4" id="KW-0805">Transcription regulation</keyword>
<keyword evidence="5" id="KW-0238">DNA-binding</keyword>
<organism evidence="7 8">
    <name type="scientific">Flavobacterium sediminilitoris</name>
    <dbReference type="NCBI Taxonomy" id="2024526"/>
    <lineage>
        <taxon>Bacteria</taxon>
        <taxon>Pseudomonadati</taxon>
        <taxon>Bacteroidota</taxon>
        <taxon>Flavobacteriia</taxon>
        <taxon>Flavobacteriales</taxon>
        <taxon>Flavobacteriaceae</taxon>
        <taxon>Flavobacterium</taxon>
    </lineage>
</organism>
<evidence type="ECO:0000256" key="2">
    <source>
        <dbReference type="ARBA" id="ARBA00022491"/>
    </source>
</evidence>
<dbReference type="InterPro" id="IPR043135">
    <property type="entry name" value="Fur_C"/>
</dbReference>
<reference evidence="7" key="2">
    <citation type="submission" date="2022-04" db="EMBL/GenBank/DDBJ databases">
        <title>Complete Genome Sequence of Flavobacterium sediminilitoris YSM-43, Isolated from a Tidal Sediment.</title>
        <authorList>
            <person name="Lee P.A."/>
        </authorList>
    </citation>
    <scope>NUCLEOTIDE SEQUENCE</scope>
    <source>
        <strain evidence="7">YSM-43</strain>
    </source>
</reference>
<evidence type="ECO:0000313" key="8">
    <source>
        <dbReference type="Proteomes" id="UP000830454"/>
    </source>
</evidence>
<accession>A0ABY4HPL7</accession>
<dbReference type="PANTHER" id="PTHR33202:SF22">
    <property type="entry name" value="HYDROGEN PEROXIDE SENSITIVE REPRESSOR"/>
    <property type="match status" value="1"/>
</dbReference>
<dbReference type="InterPro" id="IPR002481">
    <property type="entry name" value="FUR"/>
</dbReference>
<dbReference type="Gene3D" id="3.30.1490.190">
    <property type="match status" value="1"/>
</dbReference>
<reference evidence="7" key="1">
    <citation type="submission" date="2021-12" db="EMBL/GenBank/DDBJ databases">
        <authorList>
            <person name="Cha I.-T."/>
            <person name="Lee K.-E."/>
            <person name="Park S.-J."/>
        </authorList>
    </citation>
    <scope>NUCLEOTIDE SEQUENCE</scope>
    <source>
        <strain evidence="7">YSM-43</strain>
    </source>
</reference>
<evidence type="ECO:0000256" key="1">
    <source>
        <dbReference type="ARBA" id="ARBA00007957"/>
    </source>
</evidence>
<keyword evidence="6" id="KW-0804">Transcription</keyword>
<dbReference type="InterPro" id="IPR036388">
    <property type="entry name" value="WH-like_DNA-bd_sf"/>
</dbReference>
<evidence type="ECO:0000256" key="3">
    <source>
        <dbReference type="ARBA" id="ARBA00022833"/>
    </source>
</evidence>
<gene>
    <name evidence="7" type="ORF">LXD69_01070</name>
</gene>
<dbReference type="InterPro" id="IPR036390">
    <property type="entry name" value="WH_DNA-bd_sf"/>
</dbReference>
<keyword evidence="3" id="KW-0862">Zinc</keyword>
<evidence type="ECO:0000256" key="4">
    <source>
        <dbReference type="ARBA" id="ARBA00023015"/>
    </source>
</evidence>
<dbReference type="RefSeq" id="WP_246916761.1">
    <property type="nucleotide sequence ID" value="NZ_CP090145.1"/>
</dbReference>